<keyword evidence="5" id="KW-1133">Transmembrane helix</keyword>
<evidence type="ECO:0000256" key="4">
    <source>
        <dbReference type="SAM" id="MobiDB-lite"/>
    </source>
</evidence>
<sequence length="770" mass="82596">MQVNLKRFAILAITAITLCAGSASAPSKASPVVDYPAVDSAAPISLRPYTQVYEDRDGRLALADILAIEKSDPHRFRPLKEMRRLGAYSGSAWWLRTEIVNAAKAPHALILVGGPPNLEQVDFYLQQDGQWRHFPAGTMIPALQKDGATGYPAAQFTAAPGEAVAVWIRIESASPIRLEPALYTPGSFVAARASDNILGGVLTSSIAALGICAFILFAASHRRAFLWFGGICVTIALSEAASRAYIQPVFWSMASGWTYRLETVIHAIGAALTAMFVYAMGQRAGLPAGHRKVYGVIAALLVICIVPTHFLPVAVLSMATLALTVVMGICLMTSALGTARLSRNGAILLAAAAVLLLAHAAGMSLHLPGASPWLIPSALPQAGTPPVALFSMLACAVALTLWATHRRKSQRVAPGNKQLAAKETGSLERDAAPPHAQVPPATPAAVAPRDEAGHLATPQQTLVLGYVGHDLRAPLATISGYARLLRQTARPEQESYLDMIERSINYQFSLIDEILAYAEYDLQPFDISAGDVQLPALLEELARFGVSLCNHQGNAFRYIPATQLPAVVRLDAKRTRQAVLNLLGNAAKFTRDGTVCFEAGVNQRDDGAELMLQVTNDGTPIPVEHQAEIFSAFRQLRHRDAGSGLGLFIADRIVHGMGGSLRFDSSPKLGNRFAITLPIAVADATPIVTRPIHHVAARDGGTQGIAAPPLAARLALAKLAREGELSEIQQWTAETRQHHPQYEAFYRAVDQCVDNFDMECLQRLALLGIT</sequence>
<dbReference type="InterPro" id="IPR011622">
    <property type="entry name" value="7TMR_DISM_rcpt_extracell_dom2"/>
</dbReference>
<evidence type="ECO:0000256" key="3">
    <source>
        <dbReference type="ARBA" id="ARBA00022553"/>
    </source>
</evidence>
<evidence type="ECO:0000256" key="5">
    <source>
        <dbReference type="SAM" id="Phobius"/>
    </source>
</evidence>
<dbReference type="InterPro" id="IPR005467">
    <property type="entry name" value="His_kinase_dom"/>
</dbReference>
<dbReference type="PANTHER" id="PTHR43547">
    <property type="entry name" value="TWO-COMPONENT HISTIDINE KINASE"/>
    <property type="match status" value="1"/>
</dbReference>
<dbReference type="Pfam" id="PF07695">
    <property type="entry name" value="7TMR-DISM_7TM"/>
    <property type="match status" value="1"/>
</dbReference>
<protein>
    <recommendedName>
        <fullName evidence="2">histidine kinase</fullName>
        <ecNumber evidence="2">2.7.13.3</ecNumber>
    </recommendedName>
</protein>
<evidence type="ECO:0000259" key="7">
    <source>
        <dbReference type="PROSITE" id="PS50109"/>
    </source>
</evidence>
<dbReference type="SUPFAM" id="SSF47384">
    <property type="entry name" value="Homodimeric domain of signal transducing histidine kinase"/>
    <property type="match status" value="1"/>
</dbReference>
<dbReference type="SUPFAM" id="SSF55874">
    <property type="entry name" value="ATPase domain of HSP90 chaperone/DNA topoisomerase II/histidine kinase"/>
    <property type="match status" value="1"/>
</dbReference>
<dbReference type="EMBL" id="CP021109">
    <property type="protein sequence ID" value="ARP87891.1"/>
    <property type="molecule type" value="Genomic_DNA"/>
</dbReference>
<dbReference type="CDD" id="cd00082">
    <property type="entry name" value="HisKA"/>
    <property type="match status" value="1"/>
</dbReference>
<feature type="transmembrane region" description="Helical" evidence="5">
    <location>
        <begin position="346"/>
        <end position="367"/>
    </location>
</feature>
<dbReference type="PANTHER" id="PTHR43547:SF2">
    <property type="entry name" value="HYBRID SIGNAL TRANSDUCTION HISTIDINE KINASE C"/>
    <property type="match status" value="1"/>
</dbReference>
<feature type="transmembrane region" description="Helical" evidence="5">
    <location>
        <begin position="264"/>
        <end position="281"/>
    </location>
</feature>
<keyword evidence="5" id="KW-0812">Transmembrane</keyword>
<feature type="transmembrane region" description="Helical" evidence="5">
    <location>
        <begin position="224"/>
        <end position="244"/>
    </location>
</feature>
<keyword evidence="6" id="KW-0732">Signal</keyword>
<feature type="domain" description="Histidine kinase" evidence="7">
    <location>
        <begin position="466"/>
        <end position="681"/>
    </location>
</feature>
<dbReference type="SMART" id="SM00387">
    <property type="entry name" value="HATPase_c"/>
    <property type="match status" value="1"/>
</dbReference>
<dbReference type="InterPro" id="IPR036097">
    <property type="entry name" value="HisK_dim/P_sf"/>
</dbReference>
<reference evidence="8 9" key="1">
    <citation type="submission" date="2017-05" db="EMBL/GenBank/DDBJ databases">
        <title>Complete and WGS of Bordetella genogroups.</title>
        <authorList>
            <person name="Spilker T."/>
            <person name="LiPuma J."/>
        </authorList>
    </citation>
    <scope>NUCLEOTIDE SEQUENCE [LARGE SCALE GENOMIC DNA]</scope>
    <source>
        <strain evidence="8 9">AU17164</strain>
    </source>
</reference>
<dbReference type="Pfam" id="PF07696">
    <property type="entry name" value="7TMR-DISMED2"/>
    <property type="match status" value="1"/>
</dbReference>
<feature type="region of interest" description="Disordered" evidence="4">
    <location>
        <begin position="412"/>
        <end position="447"/>
    </location>
</feature>
<evidence type="ECO:0000256" key="6">
    <source>
        <dbReference type="SAM" id="SignalP"/>
    </source>
</evidence>
<dbReference type="AlphaFoldDB" id="A0A1W6Z3S8"/>
<dbReference type="InterPro" id="IPR011623">
    <property type="entry name" value="7TMR_DISM_rcpt_extracell_dom1"/>
</dbReference>
<dbReference type="InterPro" id="IPR004358">
    <property type="entry name" value="Sig_transdc_His_kin-like_C"/>
</dbReference>
<dbReference type="PRINTS" id="PR00344">
    <property type="entry name" value="BCTRLSENSOR"/>
</dbReference>
<dbReference type="Proteomes" id="UP000194139">
    <property type="component" value="Chromosome"/>
</dbReference>
<dbReference type="InterPro" id="IPR036890">
    <property type="entry name" value="HATPase_C_sf"/>
</dbReference>
<feature type="signal peptide" evidence="6">
    <location>
        <begin position="1"/>
        <end position="25"/>
    </location>
</feature>
<dbReference type="InterPro" id="IPR003594">
    <property type="entry name" value="HATPase_dom"/>
</dbReference>
<dbReference type="EC" id="2.7.13.3" evidence="2"/>
<accession>A0A1W6Z3S8</accession>
<feature type="transmembrane region" description="Helical" evidence="5">
    <location>
        <begin position="387"/>
        <end position="404"/>
    </location>
</feature>
<evidence type="ECO:0000313" key="8">
    <source>
        <dbReference type="EMBL" id="ARP87891.1"/>
    </source>
</evidence>
<comment type="catalytic activity">
    <reaction evidence="1">
        <text>ATP + protein L-histidine = ADP + protein N-phospho-L-histidine.</text>
        <dbReference type="EC" id="2.7.13.3"/>
    </reaction>
</comment>
<dbReference type="Gene3D" id="2.60.40.2380">
    <property type="match status" value="1"/>
</dbReference>
<dbReference type="Gene3D" id="1.10.287.130">
    <property type="match status" value="1"/>
</dbReference>
<keyword evidence="5" id="KW-0472">Membrane</keyword>
<dbReference type="Gene3D" id="3.30.565.10">
    <property type="entry name" value="Histidine kinase-like ATPase, C-terminal domain"/>
    <property type="match status" value="1"/>
</dbReference>
<evidence type="ECO:0000256" key="2">
    <source>
        <dbReference type="ARBA" id="ARBA00012438"/>
    </source>
</evidence>
<dbReference type="GO" id="GO:0000155">
    <property type="term" value="F:phosphorelay sensor kinase activity"/>
    <property type="evidence" value="ECO:0007669"/>
    <property type="project" value="InterPro"/>
</dbReference>
<evidence type="ECO:0000313" key="9">
    <source>
        <dbReference type="Proteomes" id="UP000194139"/>
    </source>
</evidence>
<proteinExistence type="predicted"/>
<feature type="transmembrane region" description="Helical" evidence="5">
    <location>
        <begin position="316"/>
        <end position="339"/>
    </location>
</feature>
<keyword evidence="9" id="KW-1185">Reference proteome</keyword>
<feature type="transmembrane region" description="Helical" evidence="5">
    <location>
        <begin position="197"/>
        <end position="217"/>
    </location>
</feature>
<evidence type="ECO:0000256" key="1">
    <source>
        <dbReference type="ARBA" id="ARBA00000085"/>
    </source>
</evidence>
<keyword evidence="3" id="KW-0597">Phosphoprotein</keyword>
<dbReference type="Pfam" id="PF02518">
    <property type="entry name" value="HATPase_c"/>
    <property type="match status" value="1"/>
</dbReference>
<feature type="chain" id="PRO_5013297960" description="histidine kinase" evidence="6">
    <location>
        <begin position="26"/>
        <end position="770"/>
    </location>
</feature>
<organism evidence="8 9">
    <name type="scientific">Bordetella genomosp. 9</name>
    <dbReference type="NCBI Taxonomy" id="1416803"/>
    <lineage>
        <taxon>Bacteria</taxon>
        <taxon>Pseudomonadati</taxon>
        <taxon>Pseudomonadota</taxon>
        <taxon>Betaproteobacteria</taxon>
        <taxon>Burkholderiales</taxon>
        <taxon>Alcaligenaceae</taxon>
        <taxon>Bordetella</taxon>
    </lineage>
</organism>
<dbReference type="InterPro" id="IPR003661">
    <property type="entry name" value="HisK_dim/P_dom"/>
</dbReference>
<dbReference type="Pfam" id="PF00512">
    <property type="entry name" value="HisKA"/>
    <property type="match status" value="1"/>
</dbReference>
<name>A0A1W6Z3S8_9BORD</name>
<gene>
    <name evidence="8" type="ORF">CAL13_17985</name>
</gene>
<dbReference type="PROSITE" id="PS50109">
    <property type="entry name" value="HIS_KIN"/>
    <property type="match status" value="1"/>
</dbReference>
<feature type="transmembrane region" description="Helical" evidence="5">
    <location>
        <begin position="293"/>
        <end position="310"/>
    </location>
</feature>
<dbReference type="SMART" id="SM00388">
    <property type="entry name" value="HisKA"/>
    <property type="match status" value="1"/>
</dbReference>